<feature type="active site" evidence="5">
    <location>
        <position position="372"/>
    </location>
</feature>
<comment type="pathway">
    <text evidence="4">Lipid metabolism; fatty acid biosynthesis.</text>
</comment>
<dbReference type="PIRSF" id="PIRSF036417">
    <property type="entry name" value="3-ktacl-CoA_syn"/>
    <property type="match status" value="1"/>
</dbReference>
<keyword evidence="6" id="KW-0472">Membrane</keyword>
<dbReference type="Gene3D" id="3.40.47.10">
    <property type="match status" value="1"/>
</dbReference>
<dbReference type="InterPro" id="IPR013747">
    <property type="entry name" value="ACP_syn_III_C"/>
</dbReference>
<dbReference type="GO" id="GO:0016020">
    <property type="term" value="C:membrane"/>
    <property type="evidence" value="ECO:0007669"/>
    <property type="project" value="InterPro"/>
</dbReference>
<keyword evidence="6" id="KW-1133">Transmembrane helix</keyword>
<organism evidence="9 10">
    <name type="scientific">Acorus gramineus</name>
    <name type="common">Dwarf sweet flag</name>
    <dbReference type="NCBI Taxonomy" id="55184"/>
    <lineage>
        <taxon>Eukaryota</taxon>
        <taxon>Viridiplantae</taxon>
        <taxon>Streptophyta</taxon>
        <taxon>Embryophyta</taxon>
        <taxon>Tracheophyta</taxon>
        <taxon>Spermatophyta</taxon>
        <taxon>Magnoliopsida</taxon>
        <taxon>Liliopsida</taxon>
        <taxon>Acoraceae</taxon>
        <taxon>Acorus</taxon>
    </lineage>
</organism>
<dbReference type="InterPro" id="IPR013601">
    <property type="entry name" value="FAE1_typ3_polyketide_synth"/>
</dbReference>
<dbReference type="PANTHER" id="PTHR31561">
    <property type="entry name" value="3-KETOACYL-COA SYNTHASE"/>
    <property type="match status" value="1"/>
</dbReference>
<keyword evidence="3 4" id="KW-0012">Acyltransferase</keyword>
<dbReference type="EC" id="2.3.1.-" evidence="4"/>
<dbReference type="Proteomes" id="UP001179952">
    <property type="component" value="Unassembled WGS sequence"/>
</dbReference>
<evidence type="ECO:0000256" key="5">
    <source>
        <dbReference type="PIRSR" id="PIRSR036417-1"/>
    </source>
</evidence>
<feature type="active site" evidence="5">
    <location>
        <position position="177"/>
    </location>
</feature>
<comment type="caution">
    <text evidence="9">The sequence shown here is derived from an EMBL/GenBank/DDBJ whole genome shotgun (WGS) entry which is preliminary data.</text>
</comment>
<feature type="active site" evidence="5">
    <location>
        <position position="339"/>
    </location>
</feature>
<dbReference type="Pfam" id="PF08392">
    <property type="entry name" value="FAE1_CUT1_RppA"/>
    <property type="match status" value="1"/>
</dbReference>
<evidence type="ECO:0000256" key="3">
    <source>
        <dbReference type="ARBA" id="ARBA00023315"/>
    </source>
</evidence>
<dbReference type="GO" id="GO:0006633">
    <property type="term" value="P:fatty acid biosynthetic process"/>
    <property type="evidence" value="ECO:0007669"/>
    <property type="project" value="InterPro"/>
</dbReference>
<evidence type="ECO:0000313" key="10">
    <source>
        <dbReference type="Proteomes" id="UP001179952"/>
    </source>
</evidence>
<evidence type="ECO:0000256" key="6">
    <source>
        <dbReference type="SAM" id="Phobius"/>
    </source>
</evidence>
<evidence type="ECO:0000256" key="2">
    <source>
        <dbReference type="ARBA" id="ARBA00022679"/>
    </source>
</evidence>
<evidence type="ECO:0000259" key="8">
    <source>
        <dbReference type="Pfam" id="PF08541"/>
    </source>
</evidence>
<dbReference type="InterPro" id="IPR016039">
    <property type="entry name" value="Thiolase-like"/>
</dbReference>
<feature type="active site" evidence="5">
    <location>
        <position position="343"/>
    </location>
</feature>
<keyword evidence="10" id="KW-1185">Reference proteome</keyword>
<feature type="active site" evidence="5">
    <location>
        <position position="256"/>
    </location>
</feature>
<dbReference type="AlphaFoldDB" id="A0AAV9AUK6"/>
<keyword evidence="2 4" id="KW-0808">Transferase</keyword>
<dbReference type="Pfam" id="PF08541">
    <property type="entry name" value="ACP_syn_III_C"/>
    <property type="match status" value="1"/>
</dbReference>
<dbReference type="InterPro" id="IPR012392">
    <property type="entry name" value="3-ktacl-CoA_syn"/>
</dbReference>
<comment type="similarity">
    <text evidence="1 4">Belongs to the thiolase-like superfamily. Chalcone/stilbene synthases family.</text>
</comment>
<accession>A0AAV9AUK6</accession>
<evidence type="ECO:0000256" key="1">
    <source>
        <dbReference type="ARBA" id="ARBA00005531"/>
    </source>
</evidence>
<gene>
    <name evidence="9" type="ORF">QJS04_geneDACA006398</name>
</gene>
<feature type="transmembrane region" description="Helical" evidence="6">
    <location>
        <begin position="12"/>
        <end position="32"/>
    </location>
</feature>
<dbReference type="SUPFAM" id="SSF53901">
    <property type="entry name" value="Thiolase-like"/>
    <property type="match status" value="2"/>
</dbReference>
<reference evidence="9" key="1">
    <citation type="journal article" date="2023" name="Nat. Commun.">
        <title>Diploid and tetraploid genomes of Acorus and the evolution of monocots.</title>
        <authorList>
            <person name="Ma L."/>
            <person name="Liu K.W."/>
            <person name="Li Z."/>
            <person name="Hsiao Y.Y."/>
            <person name="Qi Y."/>
            <person name="Fu T."/>
            <person name="Tang G.D."/>
            <person name="Zhang D."/>
            <person name="Sun W.H."/>
            <person name="Liu D.K."/>
            <person name="Li Y."/>
            <person name="Chen G.Z."/>
            <person name="Liu X.D."/>
            <person name="Liao X.Y."/>
            <person name="Jiang Y.T."/>
            <person name="Yu X."/>
            <person name="Hao Y."/>
            <person name="Huang J."/>
            <person name="Zhao X.W."/>
            <person name="Ke S."/>
            <person name="Chen Y.Y."/>
            <person name="Wu W.L."/>
            <person name="Hsu J.L."/>
            <person name="Lin Y.F."/>
            <person name="Huang M.D."/>
            <person name="Li C.Y."/>
            <person name="Huang L."/>
            <person name="Wang Z.W."/>
            <person name="Zhao X."/>
            <person name="Zhong W.Y."/>
            <person name="Peng D.H."/>
            <person name="Ahmad S."/>
            <person name="Lan S."/>
            <person name="Zhang J.S."/>
            <person name="Tsai W.C."/>
            <person name="Van de Peer Y."/>
            <person name="Liu Z.J."/>
        </authorList>
    </citation>
    <scope>NUCLEOTIDE SEQUENCE</scope>
    <source>
        <strain evidence="9">SCP</strain>
    </source>
</reference>
<dbReference type="GO" id="GO:0016747">
    <property type="term" value="F:acyltransferase activity, transferring groups other than amino-acyl groups"/>
    <property type="evidence" value="ECO:0007669"/>
    <property type="project" value="InterPro"/>
</dbReference>
<feature type="domain" description="Beta-ketoacyl-[acyl-carrier-protein] synthase III C-terminal" evidence="8">
    <location>
        <begin position="338"/>
        <end position="418"/>
    </location>
</feature>
<keyword evidence="6" id="KW-0812">Transmembrane</keyword>
<evidence type="ECO:0000259" key="7">
    <source>
        <dbReference type="Pfam" id="PF08392"/>
    </source>
</evidence>
<feature type="active site" evidence="5">
    <location>
        <position position="376"/>
    </location>
</feature>
<protein>
    <recommendedName>
        <fullName evidence="4">3-ketoacyl-CoA synthase</fullName>
        <ecNumber evidence="4">2.3.1.-</ecNumber>
    </recommendedName>
</protein>
<reference evidence="9" key="2">
    <citation type="submission" date="2023-06" db="EMBL/GenBank/DDBJ databases">
        <authorList>
            <person name="Ma L."/>
            <person name="Liu K.-W."/>
            <person name="Li Z."/>
            <person name="Hsiao Y.-Y."/>
            <person name="Qi Y."/>
            <person name="Fu T."/>
            <person name="Tang G."/>
            <person name="Zhang D."/>
            <person name="Sun W.-H."/>
            <person name="Liu D.-K."/>
            <person name="Li Y."/>
            <person name="Chen G.-Z."/>
            <person name="Liu X.-D."/>
            <person name="Liao X.-Y."/>
            <person name="Jiang Y.-T."/>
            <person name="Yu X."/>
            <person name="Hao Y."/>
            <person name="Huang J."/>
            <person name="Zhao X.-W."/>
            <person name="Ke S."/>
            <person name="Chen Y.-Y."/>
            <person name="Wu W.-L."/>
            <person name="Hsu J.-L."/>
            <person name="Lin Y.-F."/>
            <person name="Huang M.-D."/>
            <person name="Li C.-Y."/>
            <person name="Huang L."/>
            <person name="Wang Z.-W."/>
            <person name="Zhao X."/>
            <person name="Zhong W.-Y."/>
            <person name="Peng D.-H."/>
            <person name="Ahmad S."/>
            <person name="Lan S."/>
            <person name="Zhang J.-S."/>
            <person name="Tsai W.-C."/>
            <person name="Van De Peer Y."/>
            <person name="Liu Z.-J."/>
        </authorList>
    </citation>
    <scope>NUCLEOTIDE SEQUENCE</scope>
    <source>
        <strain evidence="9">SCP</strain>
        <tissue evidence="9">Leaves</tissue>
    </source>
</reference>
<dbReference type="EMBL" id="JAUJYN010000006">
    <property type="protein sequence ID" value="KAK1267822.1"/>
    <property type="molecule type" value="Genomic_DNA"/>
</dbReference>
<sequence length="450" mass="50024">MDATTLSNLTYSLLLHLGCVALATLAALHLLLSWRLRRPRIYLLDSACYKPDSRLRVPFALFEEHARAFNCYHPSNIDFQMKILRKSGLSEETCFPPPILRIPPDPTLASSREEAESVVFAPVASLFARARIDPSEIDVVVANCSVFCPTPSLADMIVRRFGMRDDVRCYNLSGMGCSAGVISVGLARDHLRVHADQRALVVSTEILGESMYMGNQPSMLVSNCLFRMGGSAVILSNRASDRSGAKYELLHLVRTHDGARDKSFRCVCVEEDEEGILGINLSKDLLSAAPSALRANIVGIAPLILPLSEKLRFLWNRLLARRLKSYSSYVPDFTRAADHFCIHTGGRAVIEELQKKLGLSEEHVEASKMTLHRFGNTSSSSVWYVLGYVEAKGRVKRGDKVWQIGLGSGFKCNSAVWRCVRDVEAAEDGAWSECIHRYPVCLPLYKEQSN</sequence>
<evidence type="ECO:0000313" key="9">
    <source>
        <dbReference type="EMBL" id="KAK1267822.1"/>
    </source>
</evidence>
<name>A0AAV9AUK6_ACOGR</name>
<evidence type="ECO:0000256" key="4">
    <source>
        <dbReference type="PIRNR" id="PIRNR036417"/>
    </source>
</evidence>
<dbReference type="CDD" id="cd00831">
    <property type="entry name" value="CHS_like"/>
    <property type="match status" value="1"/>
</dbReference>
<feature type="domain" description="FAE" evidence="7">
    <location>
        <begin position="37"/>
        <end position="322"/>
    </location>
</feature>
<proteinExistence type="inferred from homology"/>